<keyword evidence="10" id="KW-0505">Motor protein</keyword>
<accession>A0A7R9J7G3</accession>
<dbReference type="Pfam" id="PF17852">
    <property type="entry name" value="Dynein_AAA_lid"/>
    <property type="match status" value="1"/>
</dbReference>
<evidence type="ECO:0000256" key="2">
    <source>
        <dbReference type="ARBA" id="ARBA00008887"/>
    </source>
</evidence>
<dbReference type="FunFam" id="3.40.50.300:FF:002141">
    <property type="entry name" value="Dynein heavy chain"/>
    <property type="match status" value="1"/>
</dbReference>
<evidence type="ECO:0000256" key="5">
    <source>
        <dbReference type="ARBA" id="ARBA00022741"/>
    </source>
</evidence>
<dbReference type="Gene3D" id="1.10.472.130">
    <property type="match status" value="1"/>
</dbReference>
<dbReference type="GO" id="GO:0005524">
    <property type="term" value="F:ATP binding"/>
    <property type="evidence" value="ECO:0007669"/>
    <property type="project" value="UniProtKB-KW"/>
</dbReference>
<dbReference type="InterPro" id="IPR035699">
    <property type="entry name" value="AAA_6"/>
</dbReference>
<dbReference type="GO" id="GO:0007018">
    <property type="term" value="P:microtubule-based movement"/>
    <property type="evidence" value="ECO:0007669"/>
    <property type="project" value="InterPro"/>
</dbReference>
<keyword evidence="12" id="KW-0966">Cell projection</keyword>
<dbReference type="Gene3D" id="1.10.8.710">
    <property type="match status" value="1"/>
</dbReference>
<feature type="domain" description="Dynein heavy chain 3 AAA+ lid" evidence="18">
    <location>
        <begin position="607"/>
        <end position="697"/>
    </location>
</feature>
<evidence type="ECO:0000256" key="6">
    <source>
        <dbReference type="ARBA" id="ARBA00022840"/>
    </source>
</evidence>
<feature type="compositionally biased region" description="Polar residues" evidence="14">
    <location>
        <begin position="1113"/>
        <end position="1127"/>
    </location>
</feature>
<keyword evidence="6" id="KW-0067">ATP-binding</keyword>
<evidence type="ECO:0000256" key="1">
    <source>
        <dbReference type="ARBA" id="ARBA00004430"/>
    </source>
</evidence>
<dbReference type="Gene3D" id="1.20.920.30">
    <property type="match status" value="1"/>
</dbReference>
<evidence type="ECO:0000256" key="10">
    <source>
        <dbReference type="ARBA" id="ARBA00023175"/>
    </source>
</evidence>
<feature type="region of interest" description="Disordered" evidence="14">
    <location>
        <begin position="1107"/>
        <end position="1127"/>
    </location>
</feature>
<dbReference type="FunFam" id="1.10.472.130:FF:000010">
    <property type="entry name" value="Dynein axonemal heavy chain 10"/>
    <property type="match status" value="1"/>
</dbReference>
<dbReference type="GO" id="GO:0005930">
    <property type="term" value="C:axoneme"/>
    <property type="evidence" value="ECO:0007669"/>
    <property type="project" value="UniProtKB-SubCell"/>
</dbReference>
<dbReference type="Pfam" id="PF17857">
    <property type="entry name" value="AAA_lid_1"/>
    <property type="match status" value="1"/>
</dbReference>
<comment type="subcellular location">
    <subcellularLocation>
        <location evidence="1">Cytoplasm</location>
        <location evidence="1">Cytoskeleton</location>
        <location evidence="1">Cilium axoneme</location>
    </subcellularLocation>
</comment>
<evidence type="ECO:0000256" key="3">
    <source>
        <dbReference type="ARBA" id="ARBA00022490"/>
    </source>
</evidence>
<feature type="domain" description="Dynein heavy chain hydrolytic ATP-binding dynein motor region" evidence="15">
    <location>
        <begin position="38"/>
        <end position="122"/>
    </location>
</feature>
<evidence type="ECO:0000256" key="11">
    <source>
        <dbReference type="ARBA" id="ARBA00023212"/>
    </source>
</evidence>
<dbReference type="InterPro" id="IPR041589">
    <property type="entry name" value="DNAH3_AAA_lid_1"/>
</dbReference>
<sequence>MKWAMLTSEHRWKDQTIEGVTSHCLSLSKLSSSSLPLFRDMNLPKFVFDDVPLFLGLITDLFPGLDCPRVGYPEFNTAVVQVLQEYGYVVLPDQVDKVVQLYETMMTRHSTMIVGPTGGGKTVVIQILVQAQIALGLFTKLFILNPKACSVIELYGILDPVTRDWTDGLLSCIFREINKPTDRKEKRYILFDGDVDALWIENMNSVMDDNKLLTLANGERVRLQPHCALLFEVGDLQYASPATVSRAGMVYVDPKNLGYDPFWERWLCARPSPEEREELGALYQRYVPGSVLLIKEGVVGVAQEDPLKTIIPQTALNMVTQMCFMLDAMIPVYDDSDNETILGDLLECIFIQALYFSLGASLLHDDRLKFDDFVKRQCSLLVMEDSPDNKCTFRNIPSAEPSLFDYYLDLKEKVWVAWKWKVPDYVHDRNLKFSEILVPTVDTVRTSWLLQLMNQIVLNVNFSSRTTSLDVQRNLEASVEKRTKDSYGPPVGKKLLCFIDDLNMPQVDEYGTQQPIALLKLLFEKGGMYDRGKDLNWKNIKDIGFFAAMGKAGGGRNEVDPRFISMFSVFNLTFPADETVAHIYRSILQGHTQIFTPEIQMLVPALVQATQELYKIVIVELPPTPSKFHYIFNLRDLSRISAGLCLTSPEYYKTPELFVRVWRNEFIRVICDRLINEEDENLMFEHIAKSLETHFPDHAEYALRSPLLFGDFRNAIHEDETRMYEDLLDYEAVYSLFQEILEEFSEREYKLNLVLFDDALEHLTRLHRVLRMHRGHALVVGVGGSGKQSLTRLAAFAAGCTMFEITLSRGYGEAAFKEDMKKMYNQLGVANKPTVFLFTAAQVAEEGFLEMINNILMIGMIPALFSEDEKDQIVGQIRSAAVQAGYQVTKESVWQYFVNMCTDNLHVVLAMSPAGDILRTRCRNFPGLVNNTCIDWYFPWPEQALIAVANVFLAENPKIPEPYRKVIVAHVVYVHETVGDYTVDYLLKLRRRNYVTPKHYLDYIQTYLKLLDEMNHFIVAQFDQTKPTKRAHPCGTGAFQLHHIQALWLFSVQPLYLPSRRALFARHKPWSVSAIPGTRIPKTQYQPCLVLLGRNWLLPVIASHREDRRSDSEQSVSTNAPVLSSPNPRAAVLSHFQDQTARHCPAGILRRCPDQLSLLMAMPDPGRHISQGPPREDAPTRDMSLLVGGKDSLMLVYMKRAWTQSVSWPPYCERLSGGLTKIAEASKELDELNKKLAVQKIAVAEKTAACETLLGEIKNATQVATEMKDEVTMKSTAMEEQSKVIAVEKKDAEEALADALPALETCPTGS</sequence>
<evidence type="ECO:0000256" key="9">
    <source>
        <dbReference type="ARBA" id="ARBA00023069"/>
    </source>
</evidence>
<proteinExistence type="inferred from homology"/>
<dbReference type="GO" id="GO:0051959">
    <property type="term" value="F:dynein light intermediate chain binding"/>
    <property type="evidence" value="ECO:0007669"/>
    <property type="project" value="InterPro"/>
</dbReference>
<dbReference type="PANTHER" id="PTHR22878">
    <property type="entry name" value="DYNEIN HEAVY CHAIN 6, AXONEMAL-LIKE-RELATED"/>
    <property type="match status" value="1"/>
</dbReference>
<dbReference type="FunFam" id="3.40.50.300:FF:001855">
    <property type="entry name" value="Dynein axonemal heavy chain 10"/>
    <property type="match status" value="1"/>
</dbReference>
<evidence type="ECO:0000259" key="15">
    <source>
        <dbReference type="Pfam" id="PF12774"/>
    </source>
</evidence>
<dbReference type="GO" id="GO:0030286">
    <property type="term" value="C:dynein complex"/>
    <property type="evidence" value="ECO:0007669"/>
    <property type="project" value="UniProtKB-KW"/>
</dbReference>
<comment type="similarity">
    <text evidence="2">Belongs to the dynein heavy chain family.</text>
</comment>
<dbReference type="Pfam" id="PF12775">
    <property type="entry name" value="AAA_7"/>
    <property type="match status" value="1"/>
</dbReference>
<evidence type="ECO:0000256" key="14">
    <source>
        <dbReference type="SAM" id="MobiDB-lite"/>
    </source>
</evidence>
<dbReference type="FunFam" id="1.20.920.30:FF:000007">
    <property type="entry name" value="Dynein axonemal heavy chain 10"/>
    <property type="match status" value="1"/>
</dbReference>
<keyword evidence="5" id="KW-0547">Nucleotide-binding</keyword>
<protein>
    <submittedName>
        <fullName evidence="19">(California timema) hypothetical protein</fullName>
    </submittedName>
</protein>
<keyword evidence="9" id="KW-0969">Cilium</keyword>
<keyword evidence="11" id="KW-0206">Cytoskeleton</keyword>
<evidence type="ECO:0000259" key="16">
    <source>
        <dbReference type="Pfam" id="PF12780"/>
    </source>
</evidence>
<evidence type="ECO:0000313" key="19">
    <source>
        <dbReference type="EMBL" id="CAD7574084.1"/>
    </source>
</evidence>
<dbReference type="EMBL" id="OE182074">
    <property type="protein sequence ID" value="CAD7574084.1"/>
    <property type="molecule type" value="Genomic_DNA"/>
</dbReference>
<evidence type="ECO:0000256" key="12">
    <source>
        <dbReference type="ARBA" id="ARBA00023273"/>
    </source>
</evidence>
<dbReference type="GO" id="GO:0045505">
    <property type="term" value="F:dynein intermediate chain binding"/>
    <property type="evidence" value="ECO:0007669"/>
    <property type="project" value="InterPro"/>
</dbReference>
<name>A0A7R9J7G3_TIMCA</name>
<feature type="domain" description="Dynein heavy chain AAA 5 extension" evidence="17">
    <location>
        <begin position="307"/>
        <end position="419"/>
    </location>
</feature>
<dbReference type="InterPro" id="IPR041466">
    <property type="entry name" value="Dynein_AAA5_ext"/>
</dbReference>
<dbReference type="InterPro" id="IPR024317">
    <property type="entry name" value="Dynein_heavy_chain_D4_dom"/>
</dbReference>
<dbReference type="InterPro" id="IPR027417">
    <property type="entry name" value="P-loop_NTPase"/>
</dbReference>
<dbReference type="GO" id="GO:0005874">
    <property type="term" value="C:microtubule"/>
    <property type="evidence" value="ECO:0007669"/>
    <property type="project" value="UniProtKB-KW"/>
</dbReference>
<evidence type="ECO:0000256" key="13">
    <source>
        <dbReference type="SAM" id="Coils"/>
    </source>
</evidence>
<feature type="domain" description="Dynein heavy chain AAA module D4" evidence="16">
    <location>
        <begin position="751"/>
        <end position="1010"/>
    </location>
</feature>
<keyword evidence="4" id="KW-0493">Microtubule</keyword>
<evidence type="ECO:0000259" key="18">
    <source>
        <dbReference type="Pfam" id="PF17857"/>
    </source>
</evidence>
<dbReference type="Pfam" id="PF12774">
    <property type="entry name" value="AAA_6"/>
    <property type="match status" value="1"/>
</dbReference>
<keyword evidence="7" id="KW-0243">Dynein</keyword>
<feature type="coiled-coil region" evidence="13">
    <location>
        <begin position="1215"/>
        <end position="1270"/>
    </location>
</feature>
<dbReference type="PANTHER" id="PTHR22878:SF63">
    <property type="entry name" value="DYNEIN AXONEMAL HEAVY CHAIN 10"/>
    <property type="match status" value="1"/>
</dbReference>
<evidence type="ECO:0000256" key="7">
    <source>
        <dbReference type="ARBA" id="ARBA00023017"/>
    </source>
</evidence>
<dbReference type="Gene3D" id="1.10.287.2610">
    <property type="match status" value="1"/>
</dbReference>
<dbReference type="Gene3D" id="3.40.50.300">
    <property type="entry name" value="P-loop containing nucleotide triphosphate hydrolases"/>
    <property type="match status" value="2"/>
</dbReference>
<dbReference type="SUPFAM" id="SSF52540">
    <property type="entry name" value="P-loop containing nucleoside triphosphate hydrolases"/>
    <property type="match status" value="3"/>
</dbReference>
<organism evidence="19">
    <name type="scientific">Timema californicum</name>
    <name type="common">California timema</name>
    <name type="synonym">Walking stick</name>
    <dbReference type="NCBI Taxonomy" id="61474"/>
    <lineage>
        <taxon>Eukaryota</taxon>
        <taxon>Metazoa</taxon>
        <taxon>Ecdysozoa</taxon>
        <taxon>Arthropoda</taxon>
        <taxon>Hexapoda</taxon>
        <taxon>Insecta</taxon>
        <taxon>Pterygota</taxon>
        <taxon>Neoptera</taxon>
        <taxon>Polyneoptera</taxon>
        <taxon>Phasmatodea</taxon>
        <taxon>Timematodea</taxon>
        <taxon>Timematoidea</taxon>
        <taxon>Timematidae</taxon>
        <taxon>Timema</taxon>
    </lineage>
</organism>
<keyword evidence="3" id="KW-0963">Cytoplasm</keyword>
<dbReference type="Pfam" id="PF12780">
    <property type="entry name" value="AAA_8"/>
    <property type="match status" value="1"/>
</dbReference>
<evidence type="ECO:0000256" key="4">
    <source>
        <dbReference type="ARBA" id="ARBA00022701"/>
    </source>
</evidence>
<evidence type="ECO:0000259" key="17">
    <source>
        <dbReference type="Pfam" id="PF17852"/>
    </source>
</evidence>
<dbReference type="InterPro" id="IPR026983">
    <property type="entry name" value="DHC"/>
</dbReference>
<keyword evidence="8 13" id="KW-0175">Coiled coil</keyword>
<dbReference type="Gene3D" id="1.20.920.20">
    <property type="match status" value="1"/>
</dbReference>
<reference evidence="19" key="1">
    <citation type="submission" date="2020-11" db="EMBL/GenBank/DDBJ databases">
        <authorList>
            <person name="Tran Van P."/>
        </authorList>
    </citation>
    <scope>NUCLEOTIDE SEQUENCE</scope>
</reference>
<gene>
    <name evidence="19" type="ORF">TCMB3V08_LOCUS6704</name>
</gene>
<evidence type="ECO:0000256" key="8">
    <source>
        <dbReference type="ARBA" id="ARBA00023054"/>
    </source>
</evidence>
<dbReference type="InterPro" id="IPR043157">
    <property type="entry name" value="Dynein_AAA1S"/>
</dbReference>